<name>A0A6J4LM05_9SPHI</name>
<gene>
    <name evidence="1" type="ORF">AVDCRST_MAG56-7667</name>
</gene>
<sequence length="46" mass="5042">MPPWFVQSSSQIASALREKTQNYSRHRGCGQGYGLIDVSALPAAFD</sequence>
<accession>A0A6J4LM05</accession>
<dbReference type="EMBL" id="CADCTQ010000642">
    <property type="protein sequence ID" value="CAA9336410.1"/>
    <property type="molecule type" value="Genomic_DNA"/>
</dbReference>
<dbReference type="AlphaFoldDB" id="A0A6J4LM05"/>
<protein>
    <submittedName>
        <fullName evidence="1">Uncharacterized protein</fullName>
    </submittedName>
</protein>
<organism evidence="1">
    <name type="scientific">uncultured Cytophagales bacterium</name>
    <dbReference type="NCBI Taxonomy" id="158755"/>
    <lineage>
        <taxon>Bacteria</taxon>
        <taxon>Pseudomonadati</taxon>
        <taxon>Bacteroidota</taxon>
        <taxon>Sphingobacteriia</taxon>
        <taxon>Sphingobacteriales</taxon>
        <taxon>environmental samples</taxon>
    </lineage>
</organism>
<evidence type="ECO:0000313" key="1">
    <source>
        <dbReference type="EMBL" id="CAA9336410.1"/>
    </source>
</evidence>
<reference evidence="1" key="1">
    <citation type="submission" date="2020-02" db="EMBL/GenBank/DDBJ databases">
        <authorList>
            <person name="Meier V. D."/>
        </authorList>
    </citation>
    <scope>NUCLEOTIDE SEQUENCE</scope>
    <source>
        <strain evidence="1">AVDCRST_MAG56</strain>
    </source>
</reference>
<proteinExistence type="predicted"/>